<dbReference type="SUPFAM" id="SSF57184">
    <property type="entry name" value="Growth factor receptor domain"/>
    <property type="match status" value="3"/>
</dbReference>
<reference evidence="2 3" key="2">
    <citation type="journal article" date="2013" name="Genome Biol. Evol.">
        <title>Genome sequencing of Giardia lamblia genotypes A2 and B isolates (DH and GS) and comparative analysis with the genomes of genotypes A1 and E (WB and Pig).</title>
        <authorList>
            <person name="Adam R.D."/>
            <person name="Dahlstrom E.W."/>
            <person name="Martens C.A."/>
            <person name="Bruno D.P."/>
            <person name="Barbian K.D."/>
            <person name="Ricklefs S.M."/>
            <person name="Hernandez M.M."/>
            <person name="Narla N.P."/>
            <person name="Patel R.B."/>
            <person name="Porcella S.F."/>
            <person name="Nash T.E."/>
        </authorList>
    </citation>
    <scope>NUCLEOTIDE SEQUENCE [LARGE SCALE GENOMIC DNA]</scope>
    <source>
        <strain evidence="2 3">GS</strain>
    </source>
</reference>
<dbReference type="InterPro" id="IPR005127">
    <property type="entry name" value="Giardia_VSP"/>
</dbReference>
<dbReference type="SMART" id="SM00181">
    <property type="entry name" value="EGF"/>
    <property type="match status" value="5"/>
</dbReference>
<feature type="domain" description="EGF-like" evidence="1">
    <location>
        <begin position="271"/>
        <end position="317"/>
    </location>
</feature>
<dbReference type="InterPro" id="IPR000742">
    <property type="entry name" value="EGF"/>
</dbReference>
<dbReference type="InterPro" id="IPR009030">
    <property type="entry name" value="Growth_fac_rcpt_cys_sf"/>
</dbReference>
<dbReference type="VEuPathDB" id="GiardiaDB:QR46_4636"/>
<proteinExistence type="predicted"/>
<dbReference type="AlphaFoldDB" id="V6U0U8"/>
<dbReference type="PANTHER" id="PTHR23275">
    <property type="entry name" value="CABRIOLET.-RELATED"/>
    <property type="match status" value="1"/>
</dbReference>
<dbReference type="VEuPathDB" id="GiardiaDB:DHA2_154371"/>
<dbReference type="SMART" id="SM00261">
    <property type="entry name" value="FU"/>
    <property type="match status" value="5"/>
</dbReference>
<dbReference type="Gene3D" id="2.10.220.10">
    <property type="entry name" value="Hormone Receptor, Insulin-like Growth Factor Receptor 1, Chain A, domain 2"/>
    <property type="match status" value="2"/>
</dbReference>
<feature type="domain" description="EGF-like" evidence="1">
    <location>
        <begin position="428"/>
        <end position="467"/>
    </location>
</feature>
<gene>
    <name evidence="2" type="ORF">GSB_151840</name>
</gene>
<dbReference type="InterPro" id="IPR006212">
    <property type="entry name" value="Furin_repeat"/>
</dbReference>
<dbReference type="PANTHER" id="PTHR23275:SF100">
    <property type="entry name" value="EGF-LIKE DOMAIN-CONTAINING PROTEIN"/>
    <property type="match status" value="1"/>
</dbReference>
<dbReference type="VEuPathDB" id="GiardiaDB:GL50581_673"/>
<evidence type="ECO:0000313" key="2">
    <source>
        <dbReference type="EMBL" id="ESU44484.1"/>
    </source>
</evidence>
<organism evidence="2 3">
    <name type="scientific">Giardia intestinalis</name>
    <name type="common">Giardia lamblia</name>
    <dbReference type="NCBI Taxonomy" id="5741"/>
    <lineage>
        <taxon>Eukaryota</taxon>
        <taxon>Metamonada</taxon>
        <taxon>Diplomonadida</taxon>
        <taxon>Hexamitidae</taxon>
        <taxon>Giardiinae</taxon>
        <taxon>Giardia</taxon>
    </lineage>
</organism>
<sequence length="742" mass="76087">MCLPLGRCYSGGAAPGSGVCREARDGACVMYIEMGVDEGHSVDSGKHGMQSNGAHDSMRGVERVKEATCADTSTQCETCNVQIGNTLYCTQCKAGFVPINGKCTAKADATNCKQTDGNVLTDDDTMCGKCEGTTFMYKGGCYGTTATPGSAMCKTTDAGKCTAAVETKEYFVPPGADASHDSVLSCGDTAGVTFGSGSNTKTYKGVGGCAKCDAPDAITDTTGTKATACTECNANLYLKTETDGATSCVSKCPEGYFGHTATDNSLRTCQSCSGANTDLSPAGAGVAGCAACTYDSAKVTCTKCETGKYLKSDGTCADSCTANTEFVKNDPTNGNKCVSCGDQTDGIADCKTCSKTGDTLKCLTCGDSKKPNADGTACVACTITDCASCDKENVCAACTSNKKLSPLKDACLDGCPAGTYDDNNVCTPCHTSCAECNNNAEATSCTACYPGHVLNRTTDSSPAGMCIPECTGRYVENCEAGMCTAVLGGSKYCSKYAVGYAPIDGMCTKVATTRRDTSVCTASNGVCTACTGANYTLLSGGCYDTQALPEMAVCTAATDGSCTTCANGQSANSGVCPACAEGCSACNAGQTQQCTKCFAGYYLDNTAKACKKCSENSNGITGISNCVNCTPPTSNHKAITYCSKIDSSAIGTRGDGVDKNVFSISVVACASSLSTLTIGGLAGFFVNDRPVTIAGMSLLEETDQSTVYESASLCNVPTKLLRRRLSKSFLERTKTSTSAHKE</sequence>
<evidence type="ECO:0000259" key="1">
    <source>
        <dbReference type="SMART" id="SM00181"/>
    </source>
</evidence>
<feature type="domain" description="EGF-like" evidence="1">
    <location>
        <begin position="578"/>
        <end position="611"/>
    </location>
</feature>
<dbReference type="Proteomes" id="UP000018040">
    <property type="component" value="Unassembled WGS sequence"/>
</dbReference>
<protein>
    <submittedName>
        <fullName evidence="2">Variant-specific surface protein</fullName>
    </submittedName>
</protein>
<dbReference type="Pfam" id="PF03302">
    <property type="entry name" value="VSP"/>
    <property type="match status" value="2"/>
</dbReference>
<feature type="domain" description="EGF-like" evidence="1">
    <location>
        <begin position="68"/>
        <end position="104"/>
    </location>
</feature>
<reference evidence="3" key="1">
    <citation type="submission" date="2012-02" db="EMBL/GenBank/DDBJ databases">
        <title>Genome sequencing of Giardia lamblia Genotypes A2 and B isolates (DH and GS) and comparative analysis with the genomes of Genotypes A1 and E (WB and Pig).</title>
        <authorList>
            <person name="Adam R."/>
            <person name="Dahlstrom E."/>
            <person name="Martens C."/>
            <person name="Bruno D."/>
            <person name="Barbian K."/>
            <person name="Porcella S.F."/>
            <person name="Nash T."/>
        </authorList>
    </citation>
    <scope>NUCLEOTIDE SEQUENCE</scope>
    <source>
        <strain evidence="3">GS</strain>
    </source>
</reference>
<dbReference type="InterPro" id="IPR052798">
    <property type="entry name" value="Giardia_VSA"/>
</dbReference>
<accession>V6U0U8</accession>
<dbReference type="OrthoDB" id="300641at2759"/>
<dbReference type="EMBL" id="AHHH01000022">
    <property type="protein sequence ID" value="ESU44484.1"/>
    <property type="molecule type" value="Genomic_DNA"/>
</dbReference>
<feature type="domain" description="EGF-like" evidence="1">
    <location>
        <begin position="211"/>
        <end position="270"/>
    </location>
</feature>
<name>V6U0U8_GIAIN</name>
<evidence type="ECO:0000313" key="3">
    <source>
        <dbReference type="Proteomes" id="UP000018040"/>
    </source>
</evidence>
<comment type="caution">
    <text evidence="2">The sequence shown here is derived from an EMBL/GenBank/DDBJ whole genome shotgun (WGS) entry which is preliminary data.</text>
</comment>